<dbReference type="Proteomes" id="UP000428325">
    <property type="component" value="Chromosome"/>
</dbReference>
<name>A0A6B9F819_9EURY</name>
<dbReference type="OrthoDB" id="346354at2157"/>
<protein>
    <submittedName>
        <fullName evidence="2">Uncharacterized protein</fullName>
    </submittedName>
</protein>
<evidence type="ECO:0000256" key="1">
    <source>
        <dbReference type="SAM" id="MobiDB-lite"/>
    </source>
</evidence>
<dbReference type="AlphaFoldDB" id="A0A6B9F819"/>
<dbReference type="GeneID" id="99245808"/>
<feature type="region of interest" description="Disordered" evidence="1">
    <location>
        <begin position="1"/>
        <end position="20"/>
    </location>
</feature>
<gene>
    <name evidence="2" type="ORF">EI982_06795</name>
</gene>
<evidence type="ECO:0000313" key="2">
    <source>
        <dbReference type="EMBL" id="QGX94514.1"/>
    </source>
</evidence>
<organism evidence="2 3">
    <name type="scientific">Haloplanus rallus</name>
    <dbReference type="NCBI Taxonomy" id="1816183"/>
    <lineage>
        <taxon>Archaea</taxon>
        <taxon>Methanobacteriati</taxon>
        <taxon>Methanobacteriota</taxon>
        <taxon>Stenosarchaea group</taxon>
        <taxon>Halobacteria</taxon>
        <taxon>Halobacteriales</taxon>
        <taxon>Haloferacaceae</taxon>
        <taxon>Haloplanus</taxon>
    </lineage>
</organism>
<accession>A0A6B9F819</accession>
<evidence type="ECO:0000313" key="3">
    <source>
        <dbReference type="Proteomes" id="UP000428325"/>
    </source>
</evidence>
<reference evidence="2 3" key="1">
    <citation type="submission" date="2018-12" db="EMBL/GenBank/DDBJ databases">
        <title>Complete genome sequence of Haloplanus rallus MBLA0036.</title>
        <authorList>
            <person name="Nam Y.-d."/>
            <person name="Kang J."/>
            <person name="Chung W.-H."/>
            <person name="Park Y.S."/>
        </authorList>
    </citation>
    <scope>NUCLEOTIDE SEQUENCE [LARGE SCALE GENOMIC DNA]</scope>
    <source>
        <strain evidence="2 3">MBLA0036</strain>
    </source>
</reference>
<dbReference type="RefSeq" id="WP_157688788.1">
    <property type="nucleotide sequence ID" value="NZ_CP034345.1"/>
</dbReference>
<dbReference type="KEGG" id="hra:EI982_06795"/>
<keyword evidence="3" id="KW-1185">Reference proteome</keyword>
<proteinExistence type="predicted"/>
<dbReference type="EMBL" id="CP034345">
    <property type="protein sequence ID" value="QGX94514.1"/>
    <property type="molecule type" value="Genomic_DNA"/>
</dbReference>
<sequence>MDDHDDAVARQATRLHDETPHAVRVSVTLSNDTRELLSRIRDDLNDRAGESILNTNDVVQLALRAGARYHETDRSEDDASRPDIRALTAAVHEAMEDRDPDG</sequence>